<dbReference type="InterPro" id="IPR006685">
    <property type="entry name" value="MscS_channel_2nd"/>
</dbReference>
<evidence type="ECO:0000256" key="6">
    <source>
        <dbReference type="SAM" id="Phobius"/>
    </source>
</evidence>
<evidence type="ECO:0000313" key="9">
    <source>
        <dbReference type="Proteomes" id="UP000604046"/>
    </source>
</evidence>
<dbReference type="SUPFAM" id="SSF50182">
    <property type="entry name" value="Sm-like ribonucleoproteins"/>
    <property type="match status" value="1"/>
</dbReference>
<comment type="caution">
    <text evidence="8">The sequence shown here is derived from an EMBL/GenBank/DDBJ whole genome shotgun (WGS) entry which is preliminary data.</text>
</comment>
<proteinExistence type="inferred from homology"/>
<protein>
    <submittedName>
        <fullName evidence="8">YnaI protein</fullName>
    </submittedName>
</protein>
<dbReference type="PANTHER" id="PTHR43634">
    <property type="entry name" value="OW CONDUCTANCE MECHANOSENSITIVE CHANNEL"/>
    <property type="match status" value="1"/>
</dbReference>
<dbReference type="InterPro" id="IPR045042">
    <property type="entry name" value="YnaI-like"/>
</dbReference>
<gene>
    <name evidence="8" type="primary">ynaI</name>
    <name evidence="8" type="ORF">SNAT2548_LOCUS14115</name>
</gene>
<evidence type="ECO:0000313" key="8">
    <source>
        <dbReference type="EMBL" id="CAE7266635.1"/>
    </source>
</evidence>
<dbReference type="InterPro" id="IPR023408">
    <property type="entry name" value="MscS_beta-dom_sf"/>
</dbReference>
<reference evidence="8" key="1">
    <citation type="submission" date="2021-02" db="EMBL/GenBank/DDBJ databases">
        <authorList>
            <person name="Dougan E. K."/>
            <person name="Rhodes N."/>
            <person name="Thang M."/>
            <person name="Chan C."/>
        </authorList>
    </citation>
    <scope>NUCLEOTIDE SEQUENCE</scope>
</reference>
<dbReference type="OrthoDB" id="431980at2759"/>
<evidence type="ECO:0000259" key="7">
    <source>
        <dbReference type="Pfam" id="PF00924"/>
    </source>
</evidence>
<dbReference type="PANTHER" id="PTHR43634:SF2">
    <property type="entry name" value="LOW CONDUCTANCE MECHANOSENSITIVE CHANNEL YNAI"/>
    <property type="match status" value="1"/>
</dbReference>
<dbReference type="GO" id="GO:0016020">
    <property type="term" value="C:membrane"/>
    <property type="evidence" value="ECO:0007669"/>
    <property type="project" value="UniProtKB-SubCell"/>
</dbReference>
<evidence type="ECO:0000256" key="5">
    <source>
        <dbReference type="ARBA" id="ARBA00023136"/>
    </source>
</evidence>
<dbReference type="Pfam" id="PF00924">
    <property type="entry name" value="MS_channel_2nd"/>
    <property type="match status" value="1"/>
</dbReference>
<comment type="subcellular location">
    <subcellularLocation>
        <location evidence="1">Membrane</location>
        <topology evidence="1">Multi-pass membrane protein</topology>
    </subcellularLocation>
</comment>
<comment type="similarity">
    <text evidence="2">Belongs to the MscS (TC 1.A.23) family.</text>
</comment>
<evidence type="ECO:0000256" key="2">
    <source>
        <dbReference type="ARBA" id="ARBA00008017"/>
    </source>
</evidence>
<name>A0A812MHM0_9DINO</name>
<keyword evidence="9" id="KW-1185">Reference proteome</keyword>
<evidence type="ECO:0000256" key="3">
    <source>
        <dbReference type="ARBA" id="ARBA00022692"/>
    </source>
</evidence>
<dbReference type="GO" id="GO:0055085">
    <property type="term" value="P:transmembrane transport"/>
    <property type="evidence" value="ECO:0007669"/>
    <property type="project" value="InterPro"/>
</dbReference>
<keyword evidence="4 6" id="KW-1133">Transmembrane helix</keyword>
<keyword evidence="5 6" id="KW-0472">Membrane</keyword>
<dbReference type="AlphaFoldDB" id="A0A812MHM0"/>
<accession>A0A812MHM0</accession>
<dbReference type="InterPro" id="IPR010920">
    <property type="entry name" value="LSM_dom_sf"/>
</dbReference>
<keyword evidence="3 6" id="KW-0812">Transmembrane</keyword>
<sequence length="646" mass="73290">MKLGAKDNCILILTAFGMTPLAGVLLAEQLMPLVIVADRMADTGMISEPLADSLVTSYGFMIGFSWEKAFASASNLLIGEYFEGSKTVRPHGPYEFWTGLGVCAALVLVMLPGWRFLILPHALRPLPPRAHWYHGAIWKAREVERSCCQEGSKDCSGLWLQPVALLAVVSHVYLPDGQVVLLLFVQYRLDRLDSCEEEFNPQMWRAPLGICWLAQSLLGSTFRRAHRWLESCLSVSGAFKQGELFDDVVHCCFWTQTLLYRPAMQTFERRLWRRLAAKKLKFSSELHVLNVYEFMAQYAFEDAFMKLRPPRLLTADEIYSVKEALEEGPVLQSDLELESDRIIPEGTKVLNSWKDPAVRVICRDLGTRCRPAWLAVCEAMDALAQCFCGDGSGPRSTLALQAMKDPLLDIWRGAKTCYGSFVVAGDHDSEGCWLKVFPARERRSPETRNIINALHLPAATFCCGHRFANRVVQLLGTRWCYQKAKTHSISRDTGEVEFAGSSDQCHGDCVEGWVGREIVANMISGVVLHLTQPFAQGDWVSLDGTSIDGWVQDVGTFYTKIVQWDKRPIYVPNYKLMSMNVQNNSRMTHRRIKYDLNMRLQDIPKIPQIVRDMQDMINEHEDIDNIQHRLVRWRGLGEYAARAFHS</sequence>
<evidence type="ECO:0000256" key="1">
    <source>
        <dbReference type="ARBA" id="ARBA00004141"/>
    </source>
</evidence>
<evidence type="ECO:0000256" key="4">
    <source>
        <dbReference type="ARBA" id="ARBA00022989"/>
    </source>
</evidence>
<dbReference type="EMBL" id="CAJNDS010001591">
    <property type="protein sequence ID" value="CAE7266635.1"/>
    <property type="molecule type" value="Genomic_DNA"/>
</dbReference>
<organism evidence="8 9">
    <name type="scientific">Symbiodinium natans</name>
    <dbReference type="NCBI Taxonomy" id="878477"/>
    <lineage>
        <taxon>Eukaryota</taxon>
        <taxon>Sar</taxon>
        <taxon>Alveolata</taxon>
        <taxon>Dinophyceae</taxon>
        <taxon>Suessiales</taxon>
        <taxon>Symbiodiniaceae</taxon>
        <taxon>Symbiodinium</taxon>
    </lineage>
</organism>
<dbReference type="Proteomes" id="UP000604046">
    <property type="component" value="Unassembled WGS sequence"/>
</dbReference>
<dbReference type="Gene3D" id="2.30.30.60">
    <property type="match status" value="1"/>
</dbReference>
<feature type="domain" description="Mechanosensitive ion channel MscS" evidence="7">
    <location>
        <begin position="518"/>
        <end position="586"/>
    </location>
</feature>
<feature type="transmembrane region" description="Helical" evidence="6">
    <location>
        <begin position="96"/>
        <end position="117"/>
    </location>
</feature>